<evidence type="ECO:0000313" key="5">
    <source>
        <dbReference type="Proteomes" id="UP001145742"/>
    </source>
</evidence>
<comment type="similarity">
    <text evidence="1">Belongs to the beta type-B retroviral polymerase family. HERV class-II K(HML-2) pol subfamily.</text>
</comment>
<proteinExistence type="inferred from homology"/>
<evidence type="ECO:0000256" key="1">
    <source>
        <dbReference type="ARBA" id="ARBA00010879"/>
    </source>
</evidence>
<accession>A0ABQ9DQC2</accession>
<organism evidence="4 5">
    <name type="scientific">Willisornis vidua</name>
    <name type="common">Xingu scale-backed antbird</name>
    <dbReference type="NCBI Taxonomy" id="1566151"/>
    <lineage>
        <taxon>Eukaryota</taxon>
        <taxon>Metazoa</taxon>
        <taxon>Chordata</taxon>
        <taxon>Craniata</taxon>
        <taxon>Vertebrata</taxon>
        <taxon>Euteleostomi</taxon>
        <taxon>Archelosauria</taxon>
        <taxon>Archosauria</taxon>
        <taxon>Dinosauria</taxon>
        <taxon>Saurischia</taxon>
        <taxon>Theropoda</taxon>
        <taxon>Coelurosauria</taxon>
        <taxon>Aves</taxon>
        <taxon>Neognathae</taxon>
        <taxon>Neoaves</taxon>
        <taxon>Telluraves</taxon>
        <taxon>Australaves</taxon>
        <taxon>Passeriformes</taxon>
        <taxon>Thamnophilidae</taxon>
        <taxon>Willisornis</taxon>
    </lineage>
</organism>
<dbReference type="Gene3D" id="3.30.70.270">
    <property type="match status" value="2"/>
</dbReference>
<feature type="domain" description="Reverse transcriptase" evidence="3">
    <location>
        <begin position="225"/>
        <end position="305"/>
    </location>
</feature>
<protein>
    <recommendedName>
        <fullName evidence="2">ribonuclease H</fullName>
        <ecNumber evidence="2">3.1.26.4</ecNumber>
    </recommendedName>
</protein>
<dbReference type="PANTHER" id="PTHR33064">
    <property type="entry name" value="POL PROTEIN"/>
    <property type="match status" value="1"/>
</dbReference>
<keyword evidence="5" id="KW-1185">Reference proteome</keyword>
<dbReference type="EC" id="3.1.26.4" evidence="2"/>
<evidence type="ECO:0000313" key="4">
    <source>
        <dbReference type="EMBL" id="KAJ7426611.1"/>
    </source>
</evidence>
<comment type="caution">
    <text evidence="4">The sequence shown here is derived from an EMBL/GenBank/DDBJ whole genome shotgun (WGS) entry which is preliminary data.</text>
</comment>
<dbReference type="Pfam" id="PF00078">
    <property type="entry name" value="RVT_1"/>
    <property type="match status" value="1"/>
</dbReference>
<dbReference type="SUPFAM" id="SSF56672">
    <property type="entry name" value="DNA/RNA polymerases"/>
    <property type="match status" value="1"/>
</dbReference>
<dbReference type="EMBL" id="WHWB01032184">
    <property type="protein sequence ID" value="KAJ7426611.1"/>
    <property type="molecule type" value="Genomic_DNA"/>
</dbReference>
<sequence length="389" mass="44511">MTSGVCDMEIQQYGSSTIIKNDIKNIHGPLFQWYSSHTQYITLVFHAVVALLDQQDFIQRQEEHWKVSIQGKCTKEIIKDYYKILFQFAQESNQALEWPVQRGGGFTIPEGFYTEIGHGTECHDLVKGLELDPGLDLMISLRSGGIPQMKVELALLEILYRSIDTNYREFDNIYDSVEEVVCMMTMWRKVVQSAPAVCAIGLITLLHPHVDDVTVGIMSTWIRTVAEGWKHSPTIYHGLIQAALEKAEAPEHLQYIDDIFVWRDTAEEVLEKGKKIIQILLKAGFAIKQSKIKGPAKEIQFLGVKWQDGQRQIPTEVINKIVVKAPPTKEMQAFLGAIGFWRMRIAEYCQIVSPLYLVTHKKYNFHRGPEREQAFKQIKQDIACGPWNS</sequence>
<reference evidence="4" key="1">
    <citation type="submission" date="2019-10" db="EMBL/GenBank/DDBJ databases">
        <authorList>
            <person name="Soares A.E.R."/>
            <person name="Aleixo A."/>
            <person name="Schneider P."/>
            <person name="Miyaki C.Y."/>
            <person name="Schneider M.P."/>
            <person name="Mello C."/>
            <person name="Vasconcelos A.T.R."/>
        </authorList>
    </citation>
    <scope>NUCLEOTIDE SEQUENCE</scope>
    <source>
        <tissue evidence="4">Muscle</tissue>
    </source>
</reference>
<name>A0ABQ9DQC2_9PASS</name>
<evidence type="ECO:0000256" key="2">
    <source>
        <dbReference type="ARBA" id="ARBA00012180"/>
    </source>
</evidence>
<evidence type="ECO:0000259" key="3">
    <source>
        <dbReference type="Pfam" id="PF00078"/>
    </source>
</evidence>
<dbReference type="InterPro" id="IPR043128">
    <property type="entry name" value="Rev_trsase/Diguanyl_cyclase"/>
</dbReference>
<dbReference type="PANTHER" id="PTHR33064:SF29">
    <property type="entry name" value="PEPTIDASE A2 DOMAIN-CONTAINING PROTEIN-RELATED"/>
    <property type="match status" value="1"/>
</dbReference>
<dbReference type="InterPro" id="IPR043502">
    <property type="entry name" value="DNA/RNA_pol_sf"/>
</dbReference>
<dbReference type="InterPro" id="IPR000477">
    <property type="entry name" value="RT_dom"/>
</dbReference>
<dbReference type="Proteomes" id="UP001145742">
    <property type="component" value="Unassembled WGS sequence"/>
</dbReference>
<dbReference type="InterPro" id="IPR051320">
    <property type="entry name" value="Viral_Replic_Matur_Polypro"/>
</dbReference>
<gene>
    <name evidence="4" type="ORF">WISP_14225</name>
</gene>